<feature type="binding site" evidence="9">
    <location>
        <position position="200"/>
    </location>
    <ligand>
        <name>substrate</name>
    </ligand>
</feature>
<accession>A0ABW7CE08</accession>
<dbReference type="Proteomes" id="UP001604335">
    <property type="component" value="Unassembled WGS sequence"/>
</dbReference>
<comment type="caution">
    <text evidence="11">The sequence shown here is derived from an EMBL/GenBank/DDBJ whole genome shotgun (WGS) entry which is preliminary data.</text>
</comment>
<name>A0ABW7CE08_9CYAN</name>
<keyword evidence="7 9" id="KW-0663">Pyridoxal phosphate</keyword>
<dbReference type="EC" id="2.6.1.83" evidence="3 9"/>
<comment type="function">
    <text evidence="9">Involved in the synthesis of meso-diaminopimelate (m-DAP or DL-DAP), required for both lysine and peptidoglycan biosynthesis. Catalyzes the direct conversion of tetrahydrodipicolinate to LL-diaminopimelate.</text>
</comment>
<feature type="domain" description="Aminotransferase class I/classII large" evidence="10">
    <location>
        <begin position="48"/>
        <end position="418"/>
    </location>
</feature>
<dbReference type="Gene3D" id="3.90.1150.10">
    <property type="entry name" value="Aspartate Aminotransferase, domain 1"/>
    <property type="match status" value="1"/>
</dbReference>
<feature type="binding site" evidence="9">
    <location>
        <begin position="121"/>
        <end position="122"/>
    </location>
    <ligand>
        <name>pyridoxal 5'-phosphate</name>
        <dbReference type="ChEBI" id="CHEBI:597326"/>
    </ligand>
</feature>
<feature type="modified residue" description="N6-(pyridoxal phosphate)lysine" evidence="9">
    <location>
        <position position="262"/>
    </location>
</feature>
<protein>
    <recommendedName>
        <fullName evidence="4 9">LL-diaminopimelate aminotransferase</fullName>
        <shortName evidence="9">DAP-AT</shortName>
        <shortName evidence="9">DAP-aminotransferase</shortName>
        <shortName evidence="9">LL-DAP-aminotransferase</shortName>
        <ecNumber evidence="3 9">2.6.1.83</ecNumber>
    </recommendedName>
</protein>
<evidence type="ECO:0000259" key="10">
    <source>
        <dbReference type="Pfam" id="PF00155"/>
    </source>
</evidence>
<evidence type="ECO:0000313" key="11">
    <source>
        <dbReference type="EMBL" id="MFG3818238.1"/>
    </source>
</evidence>
<dbReference type="NCBIfam" id="TIGR03542">
    <property type="entry name" value="DAPAT_plant"/>
    <property type="match status" value="1"/>
</dbReference>
<evidence type="ECO:0000256" key="7">
    <source>
        <dbReference type="ARBA" id="ARBA00022898"/>
    </source>
</evidence>
<keyword evidence="6 9" id="KW-0808">Transferase</keyword>
<feature type="binding site" evidence="9">
    <location>
        <position position="122"/>
    </location>
    <ligand>
        <name>substrate</name>
    </ligand>
</feature>
<feature type="binding site" evidence="9">
    <location>
        <position position="145"/>
    </location>
    <ligand>
        <name>pyridoxal 5'-phosphate</name>
        <dbReference type="ChEBI" id="CHEBI:597326"/>
    </ligand>
</feature>
<feature type="binding site" evidence="9">
    <location>
        <position position="145"/>
    </location>
    <ligand>
        <name>substrate</name>
    </ligand>
</feature>
<evidence type="ECO:0000256" key="2">
    <source>
        <dbReference type="ARBA" id="ARBA00004982"/>
    </source>
</evidence>
<dbReference type="CDD" id="cd00609">
    <property type="entry name" value="AAT_like"/>
    <property type="match status" value="1"/>
</dbReference>
<dbReference type="EMBL" id="JAZAQF010000069">
    <property type="protein sequence ID" value="MFG3818238.1"/>
    <property type="molecule type" value="Genomic_DNA"/>
</dbReference>
<feature type="binding site" evidence="9">
    <location>
        <position position="55"/>
    </location>
    <ligand>
        <name>substrate</name>
    </ligand>
</feature>
<comment type="catalytic activity">
    <reaction evidence="8 9">
        <text>(2S,6S)-2,6-diaminopimelate + 2-oxoglutarate = (S)-2,3,4,5-tetrahydrodipicolinate + L-glutamate + H2O + H(+)</text>
        <dbReference type="Rhea" id="RHEA:23988"/>
        <dbReference type="ChEBI" id="CHEBI:15377"/>
        <dbReference type="ChEBI" id="CHEBI:15378"/>
        <dbReference type="ChEBI" id="CHEBI:16810"/>
        <dbReference type="ChEBI" id="CHEBI:16845"/>
        <dbReference type="ChEBI" id="CHEBI:29985"/>
        <dbReference type="ChEBI" id="CHEBI:57609"/>
        <dbReference type="EC" id="2.6.1.83"/>
    </reaction>
</comment>
<dbReference type="InterPro" id="IPR015424">
    <property type="entry name" value="PyrdxlP-dep_Trfase"/>
</dbReference>
<feature type="binding site" evidence="9">
    <location>
        <begin position="259"/>
        <end position="261"/>
    </location>
    <ligand>
        <name>pyridoxal 5'-phosphate</name>
        <dbReference type="ChEBI" id="CHEBI:597326"/>
    </ligand>
</feature>
<comment type="pathway">
    <text evidence="2 9">Amino-acid biosynthesis; L-lysine biosynthesis via DAP pathway; LL-2,6-diaminopimelate from (S)-tetrahydrodipicolinate (aminotransferase route): step 1/1.</text>
</comment>
<comment type="similarity">
    <text evidence="9">Belongs to the class-I pyridoxal-phosphate-dependent aminotransferase family. LL-diaminopimelate aminotransferase subfamily.</text>
</comment>
<feature type="binding site" evidence="9">
    <location>
        <position position="200"/>
    </location>
    <ligand>
        <name>pyridoxal 5'-phosphate</name>
        <dbReference type="ChEBI" id="CHEBI:597326"/>
    </ligand>
</feature>
<dbReference type="Gene3D" id="3.40.640.10">
    <property type="entry name" value="Type I PLP-dependent aspartate aminotransferase-like (Major domain)"/>
    <property type="match status" value="1"/>
</dbReference>
<feature type="binding site" evidence="9">
    <location>
        <position position="305"/>
    </location>
    <ligand>
        <name>substrate</name>
    </ligand>
</feature>
<dbReference type="InterPro" id="IPR015421">
    <property type="entry name" value="PyrdxlP-dep_Trfase_major"/>
</dbReference>
<comment type="cofactor">
    <cofactor evidence="1 9">
        <name>pyridoxal 5'-phosphate</name>
        <dbReference type="ChEBI" id="CHEBI:597326"/>
    </cofactor>
</comment>
<evidence type="ECO:0000256" key="3">
    <source>
        <dbReference type="ARBA" id="ARBA00013138"/>
    </source>
</evidence>
<dbReference type="InterPro" id="IPR019942">
    <property type="entry name" value="DapL/ALD1"/>
</dbReference>
<feature type="binding site" evidence="9">
    <location>
        <position position="305"/>
    </location>
    <ligand>
        <name>pyridoxal 5'-phosphate</name>
        <dbReference type="ChEBI" id="CHEBI:597326"/>
    </ligand>
</feature>
<sequence>MVKVPDRNPQGQTMARINDNYLKLKAGYLFPEIARRVNAFAAEHPDAPIIRLGIGDVTEPLPEACRTAMINAVNDMGDRGSFKGYGPEQGYAWLREAIAQHDFQARGCDIDASEIFISDGSKCDCGNILDIFGNDNTIAVTDPVYPVYVDTNVMAGHTGDANDRGEYGGLVYLPISAENDFTAQIPSEKVDLIYLCFPNNPTGSVATREHLQAWVDYARSHGSIIFFDAAYEAFITDPAIPHSIFEIEGARDCAIEFRSFSKNAGFTGTRCALTVVPKTLKGQTADGTGVDLWSLWNRRQSTKFNGVSYIVQRGAEAVYSPEGQAQTKALVSFYLENAQIIREKLTEAGLAVYGGINAPYVWVQTPNGLSSWDFFDKLLHTCNVVGTPGSGFGAAGEGYFRISAFNSRANVEEATRRIVETFKA</sequence>
<reference evidence="12" key="1">
    <citation type="journal article" date="2024" name="Algal Res.">
        <title>Biochemical, toxicological and genomic investigation of a high-biomass producing Limnothrix strain isolated from Italian shallow drinking water reservoir.</title>
        <authorList>
            <person name="Simonazzi M."/>
            <person name="Shishido T.K."/>
            <person name="Delbaje E."/>
            <person name="Wahlsten M."/>
            <person name="Fewer D.P."/>
            <person name="Sivonen K."/>
            <person name="Pezzolesi L."/>
            <person name="Pistocchi R."/>
        </authorList>
    </citation>
    <scope>NUCLEOTIDE SEQUENCE [LARGE SCALE GENOMIC DNA]</scope>
    <source>
        <strain evidence="12">LRLZ20PSL1</strain>
    </source>
</reference>
<evidence type="ECO:0000256" key="1">
    <source>
        <dbReference type="ARBA" id="ARBA00001933"/>
    </source>
</evidence>
<keyword evidence="5 9" id="KW-0032">Aminotransferase</keyword>
<dbReference type="GO" id="GO:0010285">
    <property type="term" value="F:L,L-diaminopimelate aminotransferase activity"/>
    <property type="evidence" value="ECO:0007669"/>
    <property type="project" value="UniProtKB-EC"/>
</dbReference>
<evidence type="ECO:0000313" key="12">
    <source>
        <dbReference type="Proteomes" id="UP001604335"/>
    </source>
</evidence>
<evidence type="ECO:0000256" key="6">
    <source>
        <dbReference type="ARBA" id="ARBA00022679"/>
    </source>
</evidence>
<evidence type="ECO:0000256" key="8">
    <source>
        <dbReference type="ARBA" id="ARBA00051934"/>
    </source>
</evidence>
<gene>
    <name evidence="9" type="primary">dapL</name>
    <name evidence="11" type="ORF">VPK24_11375</name>
</gene>
<dbReference type="PANTHER" id="PTHR43144">
    <property type="entry name" value="AMINOTRANSFERASE"/>
    <property type="match status" value="1"/>
</dbReference>
<dbReference type="Pfam" id="PF00155">
    <property type="entry name" value="Aminotran_1_2"/>
    <property type="match status" value="1"/>
</dbReference>
<feature type="binding site" evidence="9">
    <location>
        <position position="231"/>
    </location>
    <ligand>
        <name>pyridoxal 5'-phosphate</name>
        <dbReference type="ChEBI" id="CHEBI:597326"/>
    </ligand>
</feature>
<feature type="binding site" evidence="9">
    <location>
        <position position="401"/>
    </location>
    <ligand>
        <name>substrate</name>
    </ligand>
</feature>
<dbReference type="InterPro" id="IPR004839">
    <property type="entry name" value="Aminotransferase_I/II_large"/>
</dbReference>
<proteinExistence type="inferred from homology"/>
<evidence type="ECO:0000256" key="4">
    <source>
        <dbReference type="ARBA" id="ARBA00018052"/>
    </source>
</evidence>
<feature type="binding site" evidence="9">
    <location>
        <position position="270"/>
    </location>
    <ligand>
        <name>pyridoxal 5'-phosphate</name>
        <dbReference type="ChEBI" id="CHEBI:597326"/>
    </ligand>
</feature>
<organism evidence="11 12">
    <name type="scientific">Limnothrix redekei LRLZ20PSL1</name>
    <dbReference type="NCBI Taxonomy" id="3112953"/>
    <lineage>
        <taxon>Bacteria</taxon>
        <taxon>Bacillati</taxon>
        <taxon>Cyanobacteriota</taxon>
        <taxon>Cyanophyceae</taxon>
        <taxon>Pseudanabaenales</taxon>
        <taxon>Pseudanabaenaceae</taxon>
        <taxon>Limnothrix</taxon>
    </lineage>
</organism>
<evidence type="ECO:0000256" key="9">
    <source>
        <dbReference type="HAMAP-Rule" id="MF_01642"/>
    </source>
</evidence>
<comment type="subunit">
    <text evidence="9">Homodimer.</text>
</comment>
<dbReference type="SUPFAM" id="SSF53383">
    <property type="entry name" value="PLP-dependent transferases"/>
    <property type="match status" value="1"/>
</dbReference>
<evidence type="ECO:0000256" key="5">
    <source>
        <dbReference type="ARBA" id="ARBA00022576"/>
    </source>
</evidence>
<dbReference type="HAMAP" id="MF_01642">
    <property type="entry name" value="DapL_aminotrans_1"/>
    <property type="match status" value="1"/>
</dbReference>
<feature type="binding site" evidence="9">
    <location>
        <position position="28"/>
    </location>
    <ligand>
        <name>substrate</name>
    </ligand>
</feature>
<keyword evidence="12" id="KW-1185">Reference proteome</keyword>
<feature type="binding site" evidence="9">
    <location>
        <position position="85"/>
    </location>
    <ligand>
        <name>pyridoxal 5'-phosphate</name>
        <dbReference type="ChEBI" id="CHEBI:597326"/>
    </ligand>
</feature>
<dbReference type="InterPro" id="IPR015422">
    <property type="entry name" value="PyrdxlP-dep_Trfase_small"/>
</dbReference>